<accession>A0A6B3SMT0</accession>
<dbReference type="Pfam" id="PF01814">
    <property type="entry name" value="Hemerythrin"/>
    <property type="match status" value="1"/>
</dbReference>
<dbReference type="AlphaFoldDB" id="A0A6B3SMT0"/>
<dbReference type="Proteomes" id="UP000482155">
    <property type="component" value="Unassembled WGS sequence"/>
</dbReference>
<comment type="caution">
    <text evidence="2">The sequence shown here is derived from an EMBL/GenBank/DDBJ whole genome shotgun (WGS) entry which is preliminary data.</text>
</comment>
<protein>
    <submittedName>
        <fullName evidence="2">Hemerythrin domain-containing protein</fullName>
    </submittedName>
</protein>
<dbReference type="CDD" id="cd12108">
    <property type="entry name" value="Hr-like"/>
    <property type="match status" value="1"/>
</dbReference>
<dbReference type="RefSeq" id="WP_163963822.1">
    <property type="nucleotide sequence ID" value="NZ_JAAIVB010000044.1"/>
</dbReference>
<dbReference type="EMBL" id="JAAIVB010000044">
    <property type="protein sequence ID" value="NEX62027.1"/>
    <property type="molecule type" value="Genomic_DNA"/>
</dbReference>
<sequence length="197" mass="22492">MEHPAAFQVIRVIQHEHQSLAAVIKGMRHFVRVIAEGGKAPDLKVFRAMLLYISEYPEQVHHPKEDMYLFAPLRKRTNEVEITITTLEAQHQLGEQQLRDLSLALMRYEFFGDEAFKSFHDKVEAYASQYFEHMTLEEKIILPAAQQSFTEQDWQAAAAAFSSNADPLADIHNESLEKLFTLICRITPAPLGLGEPV</sequence>
<dbReference type="InterPro" id="IPR012312">
    <property type="entry name" value="Hemerythrin-like"/>
</dbReference>
<evidence type="ECO:0000313" key="2">
    <source>
        <dbReference type="EMBL" id="NEX62027.1"/>
    </source>
</evidence>
<feature type="domain" description="Hemerythrin-like" evidence="1">
    <location>
        <begin position="45"/>
        <end position="145"/>
    </location>
</feature>
<gene>
    <name evidence="2" type="ORF">G3574_13140</name>
</gene>
<name>A0A6B3SMT0_9BURK</name>
<reference evidence="2 3" key="1">
    <citation type="submission" date="2020-02" db="EMBL/GenBank/DDBJ databases">
        <authorList>
            <person name="Kim M.K."/>
        </authorList>
    </citation>
    <scope>NUCLEOTIDE SEQUENCE [LARGE SCALE GENOMIC DNA]</scope>
    <source>
        <strain evidence="2 3">17J57-3</strain>
    </source>
</reference>
<dbReference type="PANTHER" id="PTHR39966:SF1">
    <property type="entry name" value="HEMERYTHRIN-LIKE DOMAIN-CONTAINING PROTEIN"/>
    <property type="match status" value="1"/>
</dbReference>
<dbReference type="GO" id="GO:0005886">
    <property type="term" value="C:plasma membrane"/>
    <property type="evidence" value="ECO:0007669"/>
    <property type="project" value="TreeGrafter"/>
</dbReference>
<dbReference type="Gene3D" id="1.20.120.520">
    <property type="entry name" value="nmb1532 protein domain like"/>
    <property type="match status" value="1"/>
</dbReference>
<proteinExistence type="predicted"/>
<keyword evidence="3" id="KW-1185">Reference proteome</keyword>
<organism evidence="2 3">
    <name type="scientific">Noviherbaspirillum galbum</name>
    <dbReference type="NCBI Taxonomy" id="2709383"/>
    <lineage>
        <taxon>Bacteria</taxon>
        <taxon>Pseudomonadati</taxon>
        <taxon>Pseudomonadota</taxon>
        <taxon>Betaproteobacteria</taxon>
        <taxon>Burkholderiales</taxon>
        <taxon>Oxalobacteraceae</taxon>
        <taxon>Noviherbaspirillum</taxon>
    </lineage>
</organism>
<evidence type="ECO:0000259" key="1">
    <source>
        <dbReference type="Pfam" id="PF01814"/>
    </source>
</evidence>
<dbReference type="PANTHER" id="PTHR39966">
    <property type="entry name" value="BLL2471 PROTEIN-RELATED"/>
    <property type="match status" value="1"/>
</dbReference>
<evidence type="ECO:0000313" key="3">
    <source>
        <dbReference type="Proteomes" id="UP000482155"/>
    </source>
</evidence>